<dbReference type="RefSeq" id="WP_377277125.1">
    <property type="nucleotide sequence ID" value="NZ_JBHSGL010000005.1"/>
</dbReference>
<keyword evidence="1" id="KW-0812">Transmembrane</keyword>
<name>A0ABV9MAM7_9BACL</name>
<organism evidence="2 3">
    <name type="scientific">Planococcus dechangensis</name>
    <dbReference type="NCBI Taxonomy" id="1176255"/>
    <lineage>
        <taxon>Bacteria</taxon>
        <taxon>Bacillati</taxon>
        <taxon>Bacillota</taxon>
        <taxon>Bacilli</taxon>
        <taxon>Bacillales</taxon>
        <taxon>Caryophanaceae</taxon>
        <taxon>Planococcus</taxon>
    </lineage>
</organism>
<dbReference type="EMBL" id="JBHSGL010000005">
    <property type="protein sequence ID" value="MFC4712136.1"/>
    <property type="molecule type" value="Genomic_DNA"/>
</dbReference>
<keyword evidence="1" id="KW-1133">Transmembrane helix</keyword>
<comment type="caution">
    <text evidence="2">The sequence shown here is derived from an EMBL/GenBank/DDBJ whole genome shotgun (WGS) entry which is preliminary data.</text>
</comment>
<accession>A0ABV9MAM7</accession>
<evidence type="ECO:0000313" key="2">
    <source>
        <dbReference type="EMBL" id="MFC4712136.1"/>
    </source>
</evidence>
<protein>
    <submittedName>
        <fullName evidence="2">Uncharacterized protein</fullName>
    </submittedName>
</protein>
<dbReference type="Proteomes" id="UP001595932">
    <property type="component" value="Unassembled WGS sequence"/>
</dbReference>
<gene>
    <name evidence="2" type="ORF">ACFO5U_04690</name>
</gene>
<keyword evidence="3" id="KW-1185">Reference proteome</keyword>
<evidence type="ECO:0000256" key="1">
    <source>
        <dbReference type="SAM" id="Phobius"/>
    </source>
</evidence>
<proteinExistence type="predicted"/>
<evidence type="ECO:0000313" key="3">
    <source>
        <dbReference type="Proteomes" id="UP001595932"/>
    </source>
</evidence>
<reference evidence="3" key="1">
    <citation type="journal article" date="2019" name="Int. J. Syst. Evol. Microbiol.">
        <title>The Global Catalogue of Microorganisms (GCM) 10K type strain sequencing project: providing services to taxonomists for standard genome sequencing and annotation.</title>
        <authorList>
            <consortium name="The Broad Institute Genomics Platform"/>
            <consortium name="The Broad Institute Genome Sequencing Center for Infectious Disease"/>
            <person name="Wu L."/>
            <person name="Ma J."/>
        </authorList>
    </citation>
    <scope>NUCLEOTIDE SEQUENCE [LARGE SCALE GENOMIC DNA]</scope>
    <source>
        <strain evidence="3">CGMCC 1.12151</strain>
    </source>
</reference>
<feature type="transmembrane region" description="Helical" evidence="1">
    <location>
        <begin position="32"/>
        <end position="50"/>
    </location>
</feature>
<sequence>MRTSTILFTLLLAMHILTVVNTLVFSGNLNDLVFWFNSALFMAALAVFVYRRGIFDPPKETVAPNTSKKKRS</sequence>
<keyword evidence="1" id="KW-0472">Membrane</keyword>